<dbReference type="InterPro" id="IPR013324">
    <property type="entry name" value="RNA_pol_sigma_r3/r4-like"/>
</dbReference>
<comment type="caution">
    <text evidence="8">The sequence shown here is derived from an EMBL/GenBank/DDBJ whole genome shotgun (WGS) entry which is preliminary data.</text>
</comment>
<keyword evidence="2" id="KW-0731">Sigma factor</keyword>
<feature type="domain" description="RNA polymerase sigma-70 region 1.2" evidence="5">
    <location>
        <begin position="17"/>
        <end position="49"/>
    </location>
</feature>
<dbReference type="InterPro" id="IPR009042">
    <property type="entry name" value="RNA_pol_sigma70_r1_2"/>
</dbReference>
<dbReference type="InterPro" id="IPR036388">
    <property type="entry name" value="WH-like_DNA-bd_sf"/>
</dbReference>
<keyword evidence="4" id="KW-0804">Transcription</keyword>
<dbReference type="SUPFAM" id="SSF88946">
    <property type="entry name" value="Sigma2 domain of RNA polymerase sigma factors"/>
    <property type="match status" value="1"/>
</dbReference>
<dbReference type="EMBL" id="JADIMW010000014">
    <property type="protein sequence ID" value="MBO8437551.1"/>
    <property type="molecule type" value="Genomic_DNA"/>
</dbReference>
<feature type="non-terminal residue" evidence="8">
    <location>
        <position position="222"/>
    </location>
</feature>
<evidence type="ECO:0000313" key="8">
    <source>
        <dbReference type="EMBL" id="MBO8437551.1"/>
    </source>
</evidence>
<evidence type="ECO:0000256" key="3">
    <source>
        <dbReference type="ARBA" id="ARBA00023125"/>
    </source>
</evidence>
<dbReference type="PANTHER" id="PTHR30603">
    <property type="entry name" value="RNA POLYMERASE SIGMA FACTOR RPO"/>
    <property type="match status" value="1"/>
</dbReference>
<keyword evidence="1" id="KW-0805">Transcription regulation</keyword>
<evidence type="ECO:0000256" key="1">
    <source>
        <dbReference type="ARBA" id="ARBA00023015"/>
    </source>
</evidence>
<evidence type="ECO:0000259" key="5">
    <source>
        <dbReference type="Pfam" id="PF00140"/>
    </source>
</evidence>
<dbReference type="InterPro" id="IPR007627">
    <property type="entry name" value="RNA_pol_sigma70_r2"/>
</dbReference>
<dbReference type="PANTHER" id="PTHR30603:SF47">
    <property type="entry name" value="RNA POLYMERASE SIGMA FACTOR SIGD, CHLOROPLASTIC"/>
    <property type="match status" value="1"/>
</dbReference>
<dbReference type="Pfam" id="PF00140">
    <property type="entry name" value="Sigma70_r1_2"/>
    <property type="match status" value="1"/>
</dbReference>
<dbReference type="InterPro" id="IPR014284">
    <property type="entry name" value="RNA_pol_sigma-70_dom"/>
</dbReference>
<reference evidence="8" key="1">
    <citation type="submission" date="2020-10" db="EMBL/GenBank/DDBJ databases">
        <authorList>
            <person name="Gilroy R."/>
        </authorList>
    </citation>
    <scope>NUCLEOTIDE SEQUENCE</scope>
    <source>
        <strain evidence="8">G3-4614</strain>
    </source>
</reference>
<evidence type="ECO:0000259" key="7">
    <source>
        <dbReference type="Pfam" id="PF04542"/>
    </source>
</evidence>
<dbReference type="InterPro" id="IPR000943">
    <property type="entry name" value="RNA_pol_sigma70"/>
</dbReference>
<dbReference type="GO" id="GO:0006352">
    <property type="term" value="P:DNA-templated transcription initiation"/>
    <property type="evidence" value="ECO:0007669"/>
    <property type="project" value="InterPro"/>
</dbReference>
<dbReference type="InterPro" id="IPR050239">
    <property type="entry name" value="Sigma-70_RNA_pol_init_factors"/>
</dbReference>
<dbReference type="Gene3D" id="1.10.10.10">
    <property type="entry name" value="Winged helix-like DNA-binding domain superfamily/Winged helix DNA-binding domain"/>
    <property type="match status" value="1"/>
</dbReference>
<dbReference type="Proteomes" id="UP000823636">
    <property type="component" value="Unassembled WGS sequence"/>
</dbReference>
<feature type="domain" description="RNA polymerase sigma-70 region 3" evidence="6">
    <location>
        <begin position="135"/>
        <end position="205"/>
    </location>
</feature>
<organism evidence="8 9">
    <name type="scientific">Candidatus Caccoplasma merdipullorum</name>
    <dbReference type="NCBI Taxonomy" id="2840718"/>
    <lineage>
        <taxon>Bacteria</taxon>
        <taxon>Pseudomonadati</taxon>
        <taxon>Bacteroidota</taxon>
        <taxon>Bacteroidia</taxon>
        <taxon>Bacteroidales</taxon>
        <taxon>Bacteroidaceae</taxon>
        <taxon>Bacteroidaceae incertae sedis</taxon>
        <taxon>Candidatus Caccoplasma</taxon>
    </lineage>
</organism>
<dbReference type="GO" id="GO:0003677">
    <property type="term" value="F:DNA binding"/>
    <property type="evidence" value="ECO:0007669"/>
    <property type="project" value="UniProtKB-KW"/>
</dbReference>
<protein>
    <submittedName>
        <fullName evidence="8">RNA polymerase sigma factor RpoD/SigA</fullName>
    </submittedName>
</protein>
<sequence>MRQLKITKSITNRESASLDKYLQEIGREVLITVEEEVELAGRIRNGDRAALDKLTRANLRFVVSVAKQYQNQGLSLPDLINEGNLGLIKAAEKFDETRGFKFISYAVWWIRQSILQALAEQSRIVRLPLNQVGSLNKISKAFSRFEQENERRPSVEELADELDIPVDKITDTMKVSGRHISVDAPFVEGEDNSLLDVLVNDDSPNADRPLIKESLSKEIDRA</sequence>
<dbReference type="Gene3D" id="1.10.601.10">
    <property type="entry name" value="RNA Polymerase Primary Sigma Factor"/>
    <property type="match status" value="1"/>
</dbReference>
<dbReference type="GO" id="GO:0016987">
    <property type="term" value="F:sigma factor activity"/>
    <property type="evidence" value="ECO:0007669"/>
    <property type="project" value="UniProtKB-KW"/>
</dbReference>
<evidence type="ECO:0000259" key="6">
    <source>
        <dbReference type="Pfam" id="PF04539"/>
    </source>
</evidence>
<gene>
    <name evidence="8" type="ORF">IAC54_01460</name>
</gene>
<evidence type="ECO:0000313" key="9">
    <source>
        <dbReference type="Proteomes" id="UP000823636"/>
    </source>
</evidence>
<name>A0A9D9E3K8_9BACT</name>
<feature type="domain" description="RNA polymerase sigma-70 region 2" evidence="7">
    <location>
        <begin position="55"/>
        <end position="123"/>
    </location>
</feature>
<dbReference type="SUPFAM" id="SSF88659">
    <property type="entry name" value="Sigma3 and sigma4 domains of RNA polymerase sigma factors"/>
    <property type="match status" value="1"/>
</dbReference>
<dbReference type="InterPro" id="IPR013325">
    <property type="entry name" value="RNA_pol_sigma_r2"/>
</dbReference>
<accession>A0A9D9E3K8</accession>
<dbReference type="Pfam" id="PF04542">
    <property type="entry name" value="Sigma70_r2"/>
    <property type="match status" value="1"/>
</dbReference>
<dbReference type="NCBIfam" id="TIGR02937">
    <property type="entry name" value="sigma70-ECF"/>
    <property type="match status" value="1"/>
</dbReference>
<dbReference type="Pfam" id="PF04539">
    <property type="entry name" value="Sigma70_r3"/>
    <property type="match status" value="1"/>
</dbReference>
<proteinExistence type="predicted"/>
<evidence type="ECO:0000256" key="4">
    <source>
        <dbReference type="ARBA" id="ARBA00023163"/>
    </source>
</evidence>
<dbReference type="AlphaFoldDB" id="A0A9D9E3K8"/>
<evidence type="ECO:0000256" key="2">
    <source>
        <dbReference type="ARBA" id="ARBA00023082"/>
    </source>
</evidence>
<dbReference type="PRINTS" id="PR00046">
    <property type="entry name" value="SIGMA70FCT"/>
</dbReference>
<keyword evidence="3" id="KW-0238">DNA-binding</keyword>
<reference evidence="8" key="2">
    <citation type="journal article" date="2021" name="PeerJ">
        <title>Extensive microbial diversity within the chicken gut microbiome revealed by metagenomics and culture.</title>
        <authorList>
            <person name="Gilroy R."/>
            <person name="Ravi A."/>
            <person name="Getino M."/>
            <person name="Pursley I."/>
            <person name="Horton D.L."/>
            <person name="Alikhan N.F."/>
            <person name="Baker D."/>
            <person name="Gharbi K."/>
            <person name="Hall N."/>
            <person name="Watson M."/>
            <person name="Adriaenssens E.M."/>
            <person name="Foster-Nyarko E."/>
            <person name="Jarju S."/>
            <person name="Secka A."/>
            <person name="Antonio M."/>
            <person name="Oren A."/>
            <person name="Chaudhuri R.R."/>
            <person name="La Ragione R."/>
            <person name="Hildebrand F."/>
            <person name="Pallen M.J."/>
        </authorList>
    </citation>
    <scope>NUCLEOTIDE SEQUENCE</scope>
    <source>
        <strain evidence="8">G3-4614</strain>
    </source>
</reference>
<dbReference type="InterPro" id="IPR007624">
    <property type="entry name" value="RNA_pol_sigma70_r3"/>
</dbReference>